<dbReference type="KEGG" id="nga:Ngar_c17750"/>
<dbReference type="AlphaFoldDB" id="K0IIC0"/>
<dbReference type="Proteomes" id="UP000008037">
    <property type="component" value="Chromosome"/>
</dbReference>
<sequence>MASPPFVDGKVREGIIYRLKKAPESPVKYPYLIVSDNLDAPAADVLMISDICNIYRAKEKLKKKVKKGTGLEVAVAPARKMDAAGVGRWFEGIRELYLFCQSSRCQFILSSGAASMHEMVSGPCLDAVLKNCDIDPQRHWHEMNSWLEAKLSRRVSV</sequence>
<evidence type="ECO:0000313" key="1">
    <source>
        <dbReference type="EMBL" id="AFU58708.1"/>
    </source>
</evidence>
<name>K0IIC0_NITGG</name>
<dbReference type="EMBL" id="CP002408">
    <property type="protein sequence ID" value="AFU58708.1"/>
    <property type="molecule type" value="Genomic_DNA"/>
</dbReference>
<gene>
    <name evidence="1" type="ordered locus">Ngar_c17750</name>
</gene>
<dbReference type="OrthoDB" id="379752at2157"/>
<evidence type="ECO:0000313" key="2">
    <source>
        <dbReference type="Proteomes" id="UP000008037"/>
    </source>
</evidence>
<reference evidence="1 2" key="1">
    <citation type="journal article" date="2012" name="Environ. Microbiol.">
        <title>The genome of the ammonia-oxidizing Candidatus Nitrososphaera gargensis: insights into metabolic versatility and environmental adaptations.</title>
        <authorList>
            <person name="Spang A."/>
            <person name="Poehlein A."/>
            <person name="Offre P."/>
            <person name="Zumbragel S."/>
            <person name="Haider S."/>
            <person name="Rychlik N."/>
            <person name="Nowka B."/>
            <person name="Schmeisser C."/>
            <person name="Lebedeva E.V."/>
            <person name="Rattei T."/>
            <person name="Bohm C."/>
            <person name="Schmid M."/>
            <person name="Galushko A."/>
            <person name="Hatzenpichler R."/>
            <person name="Weinmaier T."/>
            <person name="Daniel R."/>
            <person name="Schleper C."/>
            <person name="Spieck E."/>
            <person name="Streit W."/>
            <person name="Wagner M."/>
        </authorList>
    </citation>
    <scope>NUCLEOTIDE SEQUENCE [LARGE SCALE GENOMIC DNA]</scope>
    <source>
        <strain evidence="2">Ga9.2</strain>
    </source>
</reference>
<dbReference type="GeneID" id="13795638"/>
<protein>
    <submittedName>
        <fullName evidence="1">Uncharacterized protein</fullName>
    </submittedName>
</protein>
<dbReference type="STRING" id="1237085.Ngar_c17750"/>
<organism evidence="1 2">
    <name type="scientific">Nitrososphaera gargensis (strain Ga9.2)</name>
    <dbReference type="NCBI Taxonomy" id="1237085"/>
    <lineage>
        <taxon>Archaea</taxon>
        <taxon>Nitrososphaerota</taxon>
        <taxon>Nitrososphaeria</taxon>
        <taxon>Nitrososphaerales</taxon>
        <taxon>Nitrososphaeraceae</taxon>
        <taxon>Nitrososphaera</taxon>
    </lineage>
</organism>
<dbReference type="RefSeq" id="WP_015019245.1">
    <property type="nucleotide sequence ID" value="NC_018719.1"/>
</dbReference>
<keyword evidence="2" id="KW-1185">Reference proteome</keyword>
<dbReference type="HOGENOM" id="CLU_1922677_0_0_2"/>
<dbReference type="InParanoid" id="K0IIC0"/>
<accession>K0IIC0</accession>
<dbReference type="BioCyc" id="CNIT1237085:G1324-1773-MONOMER"/>
<proteinExistence type="predicted"/>